<dbReference type="InterPro" id="IPR002123">
    <property type="entry name" value="Plipid/glycerol_acylTrfase"/>
</dbReference>
<feature type="compositionally biased region" description="Low complexity" evidence="6">
    <location>
        <begin position="604"/>
        <end position="613"/>
    </location>
</feature>
<keyword evidence="5" id="KW-0012">Acyltransferase</keyword>
<dbReference type="PANTHER" id="PTHR12563">
    <property type="entry name" value="GLYCEROL-3-PHOSPHATE ACYLTRANSFERASE"/>
    <property type="match status" value="1"/>
</dbReference>
<evidence type="ECO:0000256" key="6">
    <source>
        <dbReference type="SAM" id="MobiDB-lite"/>
    </source>
</evidence>
<reference evidence="9" key="1">
    <citation type="journal article" date="2018" name="Nat. Microbiol.">
        <title>Leveraging single-cell genomics to expand the fungal tree of life.</title>
        <authorList>
            <person name="Ahrendt S.R."/>
            <person name="Quandt C.A."/>
            <person name="Ciobanu D."/>
            <person name="Clum A."/>
            <person name="Salamov A."/>
            <person name="Andreopoulos B."/>
            <person name="Cheng J.F."/>
            <person name="Woyke T."/>
            <person name="Pelin A."/>
            <person name="Henrissat B."/>
            <person name="Reynolds N.K."/>
            <person name="Benny G.L."/>
            <person name="Smith M.E."/>
            <person name="James T.Y."/>
            <person name="Grigoriev I.V."/>
        </authorList>
    </citation>
    <scope>NUCLEOTIDE SEQUENCE [LARGE SCALE GENOMIC DNA]</scope>
    <source>
        <strain evidence="9">ATCC 52028</strain>
    </source>
</reference>
<dbReference type="PANTHER" id="PTHR12563:SF17">
    <property type="entry name" value="DIHYDROXYACETONE PHOSPHATE ACYLTRANSFERASE"/>
    <property type="match status" value="1"/>
</dbReference>
<dbReference type="GO" id="GO:0019432">
    <property type="term" value="P:triglyceride biosynthetic process"/>
    <property type="evidence" value="ECO:0007669"/>
    <property type="project" value="TreeGrafter"/>
</dbReference>
<evidence type="ECO:0000256" key="2">
    <source>
        <dbReference type="ARBA" id="ARBA00007937"/>
    </source>
</evidence>
<dbReference type="CDD" id="cd07993">
    <property type="entry name" value="LPLAT_DHAPAT-like"/>
    <property type="match status" value="1"/>
</dbReference>
<dbReference type="EMBL" id="ML014288">
    <property type="protein sequence ID" value="RKO99400.1"/>
    <property type="molecule type" value="Genomic_DNA"/>
</dbReference>
<dbReference type="SMART" id="SM00563">
    <property type="entry name" value="PlsC"/>
    <property type="match status" value="1"/>
</dbReference>
<dbReference type="Proteomes" id="UP000274922">
    <property type="component" value="Unassembled WGS sequence"/>
</dbReference>
<evidence type="ECO:0000256" key="3">
    <source>
        <dbReference type="ARBA" id="ARBA00022679"/>
    </source>
</evidence>
<dbReference type="Pfam" id="PF19277">
    <property type="entry name" value="GPAT_C"/>
    <property type="match status" value="1"/>
</dbReference>
<dbReference type="InterPro" id="IPR045520">
    <property type="entry name" value="GPAT/DHAPAT_C"/>
</dbReference>
<proteinExistence type="inferred from homology"/>
<dbReference type="InterPro" id="IPR022284">
    <property type="entry name" value="GPAT/DHAPAT"/>
</dbReference>
<dbReference type="GO" id="GO:0031966">
    <property type="term" value="C:mitochondrial membrane"/>
    <property type="evidence" value="ECO:0007669"/>
    <property type="project" value="TreeGrafter"/>
</dbReference>
<sequence length="779" mass="88936">GWRAYQSYIGAPIFYAEYTQEIKKALYHAPELQSLIQSRAFERYQTYMQGTAAIAGLSTSKGEGGQPPARRLMPRFLTGCQKHKSIQHFEAEVRKEARSVVNNLIAELDSIRTLRFVGFIVNNLLVRMYHQGIYIQQREVVQLKRWAEIAQREKISLVFLPCHKSHVDYLVISYVFYRLGLALPHIAAGDNLNMPIVGYLLKHAGAFFIKRQWGDDPLYHTTMALYIRTLLQRGHNVEAFIEGTRSRMGKLLQPKFGLIKLIVDAILNGHVNDCVIVPMSIGYDKVIETGTYVNELLGSPKEKETLYGMLSNVNILGLGWGRIDVHFAEPYRLSSFISRQTKVRGGSHANNLFNPTSRATDRNLLCQSLGFKVMADVNRVSVIMPTSLVGTILLTLRGRGVGHNELVRKVNWLVKRIQRKGGHVADFGGMTTDAVVERAVHVLGDLIGRRTDLLEYVYYPLKRFELSFYRNNVIHLFIAEAVVSTAMYATVKNGGPVHNQRLLVKPQLLNDVSFISQLLKLEFIFGPGGLKKNLEETMHELNAAGVIEFDVDRSNRIWVTLSSEERRIGRETFDFYCFLLWPFIETYWLATVVLFSIAPYSSSASASASASSSPTRDRDRDPEDPWIDERVLLNKAQFLGRTLYYEGDLSYFESINKETIKNAFLRLREMGVLLFQRSTGAQTTWIRLAPEWYPPEPLAIPWYLRRPHGRLWDLCENMGRFRREGKNRRDTATVSIRVLRLARMTQLLGDRIGKGGGVGKRDLERVRGQEVQERRLSKL</sequence>
<feature type="domain" description="Phospholipid/glycerol acyltransferase" evidence="7">
    <location>
        <begin position="157"/>
        <end position="284"/>
    </location>
</feature>
<keyword evidence="3" id="KW-0808">Transferase</keyword>
<dbReference type="OrthoDB" id="10255570at2759"/>
<dbReference type="SUPFAM" id="SSF69593">
    <property type="entry name" value="Glycerol-3-phosphate (1)-acyltransferase"/>
    <property type="match status" value="1"/>
</dbReference>
<dbReference type="InterPro" id="IPR041728">
    <property type="entry name" value="GPAT/DHAPAT_LPLAT"/>
</dbReference>
<evidence type="ECO:0000256" key="1">
    <source>
        <dbReference type="ARBA" id="ARBA00004184"/>
    </source>
</evidence>
<feature type="region of interest" description="Disordered" evidence="6">
    <location>
        <begin position="604"/>
        <end position="624"/>
    </location>
</feature>
<organism evidence="8 9">
    <name type="scientific">Caulochytrium protostelioides</name>
    <dbReference type="NCBI Taxonomy" id="1555241"/>
    <lineage>
        <taxon>Eukaryota</taxon>
        <taxon>Fungi</taxon>
        <taxon>Fungi incertae sedis</taxon>
        <taxon>Chytridiomycota</taxon>
        <taxon>Chytridiomycota incertae sedis</taxon>
        <taxon>Chytridiomycetes</taxon>
        <taxon>Caulochytriales</taxon>
        <taxon>Caulochytriaceae</taxon>
        <taxon>Caulochytrium</taxon>
    </lineage>
</organism>
<keyword evidence="9" id="KW-1185">Reference proteome</keyword>
<keyword evidence="4" id="KW-0472">Membrane</keyword>
<feature type="non-terminal residue" evidence="8">
    <location>
        <position position="1"/>
    </location>
</feature>
<gene>
    <name evidence="8" type="ORF">CXG81DRAFT_14564</name>
</gene>
<dbReference type="STRING" id="1555241.A0A4P9X323"/>
<evidence type="ECO:0000259" key="7">
    <source>
        <dbReference type="SMART" id="SM00563"/>
    </source>
</evidence>
<dbReference type="Pfam" id="PF01553">
    <property type="entry name" value="Acyltransferase"/>
    <property type="match status" value="1"/>
</dbReference>
<accession>A0A4P9X323</accession>
<comment type="subcellular location">
    <subcellularLocation>
        <location evidence="1">Endomembrane system</location>
        <topology evidence="1">Peripheral membrane protein</topology>
    </subcellularLocation>
</comment>
<dbReference type="GO" id="GO:0008654">
    <property type="term" value="P:phospholipid biosynthetic process"/>
    <property type="evidence" value="ECO:0007669"/>
    <property type="project" value="TreeGrafter"/>
</dbReference>
<dbReference type="GO" id="GO:0006631">
    <property type="term" value="P:fatty acid metabolic process"/>
    <property type="evidence" value="ECO:0007669"/>
    <property type="project" value="TreeGrafter"/>
</dbReference>
<dbReference type="AlphaFoldDB" id="A0A4P9X323"/>
<evidence type="ECO:0000256" key="5">
    <source>
        <dbReference type="ARBA" id="ARBA00023315"/>
    </source>
</evidence>
<feature type="compositionally biased region" description="Basic and acidic residues" evidence="6">
    <location>
        <begin position="615"/>
        <end position="624"/>
    </location>
</feature>
<dbReference type="GO" id="GO:0012505">
    <property type="term" value="C:endomembrane system"/>
    <property type="evidence" value="ECO:0007669"/>
    <property type="project" value="UniProtKB-SubCell"/>
</dbReference>
<evidence type="ECO:0000313" key="8">
    <source>
        <dbReference type="EMBL" id="RKO99400.1"/>
    </source>
</evidence>
<name>A0A4P9X323_9FUNG</name>
<evidence type="ECO:0000256" key="4">
    <source>
        <dbReference type="ARBA" id="ARBA00023136"/>
    </source>
</evidence>
<evidence type="ECO:0000313" key="9">
    <source>
        <dbReference type="Proteomes" id="UP000274922"/>
    </source>
</evidence>
<dbReference type="GO" id="GO:0004366">
    <property type="term" value="F:glycerol-3-phosphate O-acyltransferase activity"/>
    <property type="evidence" value="ECO:0007669"/>
    <property type="project" value="TreeGrafter"/>
</dbReference>
<comment type="similarity">
    <text evidence="2">Belongs to the GPAT/DAPAT family.</text>
</comment>
<dbReference type="GO" id="GO:0006072">
    <property type="term" value="P:glycerol-3-phosphate metabolic process"/>
    <property type="evidence" value="ECO:0007669"/>
    <property type="project" value="TreeGrafter"/>
</dbReference>
<protein>
    <recommendedName>
        <fullName evidence="7">Phospholipid/glycerol acyltransferase domain-containing protein</fullName>
    </recommendedName>
</protein>